<keyword evidence="1" id="KW-0479">Metal-binding</keyword>
<evidence type="ECO:0000259" key="5">
    <source>
        <dbReference type="PROSITE" id="PS51677"/>
    </source>
</evidence>
<dbReference type="PROSITE" id="PS51257">
    <property type="entry name" value="PROKAR_LIPOPROTEIN"/>
    <property type="match status" value="1"/>
</dbReference>
<dbReference type="InterPro" id="IPR002509">
    <property type="entry name" value="NODB_dom"/>
</dbReference>
<dbReference type="InterPro" id="IPR050248">
    <property type="entry name" value="Polysacc_deacetylase_ArnD"/>
</dbReference>
<keyword evidence="4" id="KW-0732">Signal</keyword>
<accession>A0ABT2UT93</accession>
<dbReference type="Proteomes" id="UP001652445">
    <property type="component" value="Unassembled WGS sequence"/>
</dbReference>
<feature type="compositionally biased region" description="Low complexity" evidence="3">
    <location>
        <begin position="29"/>
        <end position="40"/>
    </location>
</feature>
<dbReference type="PANTHER" id="PTHR10587">
    <property type="entry name" value="GLYCOSYL TRANSFERASE-RELATED"/>
    <property type="match status" value="1"/>
</dbReference>
<organism evidence="6 7">
    <name type="scientific">Paenibacillus baimaensis</name>
    <dbReference type="NCBI Taxonomy" id="2982185"/>
    <lineage>
        <taxon>Bacteria</taxon>
        <taxon>Bacillati</taxon>
        <taxon>Bacillota</taxon>
        <taxon>Bacilli</taxon>
        <taxon>Bacillales</taxon>
        <taxon>Paenibacillaceae</taxon>
        <taxon>Paenibacillus</taxon>
    </lineage>
</organism>
<keyword evidence="7" id="KW-1185">Reference proteome</keyword>
<reference evidence="6 7" key="1">
    <citation type="submission" date="2022-09" db="EMBL/GenBank/DDBJ databases">
        <authorList>
            <person name="Han X.L."/>
            <person name="Wang Q."/>
            <person name="Lu T."/>
        </authorList>
    </citation>
    <scope>NUCLEOTIDE SEQUENCE [LARGE SCALE GENOMIC DNA]</scope>
    <source>
        <strain evidence="6 7">WQ 127069</strain>
    </source>
</reference>
<dbReference type="RefSeq" id="WP_262688590.1">
    <property type="nucleotide sequence ID" value="NZ_JAOQIO010000124.1"/>
</dbReference>
<evidence type="ECO:0000313" key="6">
    <source>
        <dbReference type="EMBL" id="MCU6797884.1"/>
    </source>
</evidence>
<feature type="signal peptide" evidence="4">
    <location>
        <begin position="1"/>
        <end position="25"/>
    </location>
</feature>
<sequence>MNGSGYRIGLSLLTAAALLGTGACGANTGQMEQQGQSGQSKAQNLSVQSSSTPHLLAGKENKERVNTPLTLADLHHKYRSTFLFNGPKSLRQAALTFDDVPDTTFTAQILDVLKKYGVKATFFVVGNRAEAHPEMIRRIQNEGHIIGSHSYTHPNLSKTSDADFHDEIHRTEEVLAAITGAKPKLFRPPYGNVTESQILWLASQQYHIINWNVDSLDWKGLSADQVADNVLGHVVPGAVILQHGAGGEGENLAGTVQALPRIIEKLQEAHIELVTIPQLFQINDSVKVDSPMHE</sequence>
<evidence type="ECO:0000256" key="4">
    <source>
        <dbReference type="SAM" id="SignalP"/>
    </source>
</evidence>
<proteinExistence type="predicted"/>
<dbReference type="Pfam" id="PF01522">
    <property type="entry name" value="Polysacc_deac_1"/>
    <property type="match status" value="1"/>
</dbReference>
<name>A0ABT2UT93_9BACL</name>
<dbReference type="PANTHER" id="PTHR10587:SF133">
    <property type="entry name" value="CHITIN DEACETYLASE 1-RELATED"/>
    <property type="match status" value="1"/>
</dbReference>
<dbReference type="Gene3D" id="3.20.20.370">
    <property type="entry name" value="Glycoside hydrolase/deacetylase"/>
    <property type="match status" value="1"/>
</dbReference>
<dbReference type="PROSITE" id="PS51677">
    <property type="entry name" value="NODB"/>
    <property type="match status" value="1"/>
</dbReference>
<comment type="caution">
    <text evidence="6">The sequence shown here is derived from an EMBL/GenBank/DDBJ whole genome shotgun (WGS) entry which is preliminary data.</text>
</comment>
<feature type="region of interest" description="Disordered" evidence="3">
    <location>
        <begin position="29"/>
        <end position="63"/>
    </location>
</feature>
<feature type="compositionally biased region" description="Polar residues" evidence="3">
    <location>
        <begin position="41"/>
        <end position="53"/>
    </location>
</feature>
<dbReference type="InterPro" id="IPR011330">
    <property type="entry name" value="Glyco_hydro/deAcase_b/a-brl"/>
</dbReference>
<evidence type="ECO:0000313" key="7">
    <source>
        <dbReference type="Proteomes" id="UP001652445"/>
    </source>
</evidence>
<evidence type="ECO:0000256" key="3">
    <source>
        <dbReference type="SAM" id="MobiDB-lite"/>
    </source>
</evidence>
<feature type="domain" description="NodB homology" evidence="5">
    <location>
        <begin position="91"/>
        <end position="274"/>
    </location>
</feature>
<evidence type="ECO:0000256" key="2">
    <source>
        <dbReference type="ARBA" id="ARBA00022801"/>
    </source>
</evidence>
<dbReference type="SUPFAM" id="SSF88713">
    <property type="entry name" value="Glycoside hydrolase/deacetylase"/>
    <property type="match status" value="1"/>
</dbReference>
<protein>
    <submittedName>
        <fullName evidence="6">Polysaccharide deacetylase family protein</fullName>
    </submittedName>
</protein>
<keyword evidence="2" id="KW-0378">Hydrolase</keyword>
<evidence type="ECO:0000256" key="1">
    <source>
        <dbReference type="ARBA" id="ARBA00022723"/>
    </source>
</evidence>
<dbReference type="CDD" id="cd10917">
    <property type="entry name" value="CE4_NodB_like_6s_7s"/>
    <property type="match status" value="1"/>
</dbReference>
<gene>
    <name evidence="6" type="ORF">OB236_37750</name>
</gene>
<dbReference type="EMBL" id="JAOQIO010000124">
    <property type="protein sequence ID" value="MCU6797884.1"/>
    <property type="molecule type" value="Genomic_DNA"/>
</dbReference>
<feature type="chain" id="PRO_5045799509" evidence="4">
    <location>
        <begin position="26"/>
        <end position="294"/>
    </location>
</feature>